<comment type="caution">
    <text evidence="2">The sequence shown here is derived from an EMBL/GenBank/DDBJ whole genome shotgun (WGS) entry which is preliminary data.</text>
</comment>
<proteinExistence type="predicted"/>
<evidence type="ECO:0000313" key="2">
    <source>
        <dbReference type="EMBL" id="TQN66729.1"/>
    </source>
</evidence>
<evidence type="ECO:0000256" key="1">
    <source>
        <dbReference type="SAM" id="Phobius"/>
    </source>
</evidence>
<sequence length="198" mass="22145">MRCTYPVSSIRRGPGRRQVTALGAPGQHVCNRHIKCTAISPSFWRCCSCCYSAYLRGPLLNLHEQYLGRLTVRKLTYTLLLPLPLPLLLPSFVLLPRLLIFDLPVFPSLSILLPLDRLYLDDPVFAVTAYIVSVSGSIGSVLDRDIGLFCSTVPTLSLRSLAAARHCTLTSHHIESIRTTSRPSFVQNRSSRDVWQHT</sequence>
<dbReference type="Proteomes" id="UP000326340">
    <property type="component" value="Unassembled WGS sequence"/>
</dbReference>
<protein>
    <submittedName>
        <fullName evidence="2">Uncharacterized protein</fullName>
    </submittedName>
</protein>
<dbReference type="EMBL" id="PUHP01001120">
    <property type="protein sequence ID" value="TQN66729.1"/>
    <property type="molecule type" value="Genomic_DNA"/>
</dbReference>
<keyword evidence="1" id="KW-0472">Membrane</keyword>
<feature type="transmembrane region" description="Helical" evidence="1">
    <location>
        <begin position="79"/>
        <end position="103"/>
    </location>
</feature>
<dbReference type="AlphaFoldDB" id="A0A5Q4BJI0"/>
<accession>A0A5Q4BJI0</accession>
<gene>
    <name evidence="2" type="ORF">CSHISOI_08732</name>
</gene>
<evidence type="ECO:0000313" key="3">
    <source>
        <dbReference type="Proteomes" id="UP000326340"/>
    </source>
</evidence>
<name>A0A5Q4BJI0_9PEZI</name>
<keyword evidence="1" id="KW-1133">Transmembrane helix</keyword>
<feature type="transmembrane region" description="Helical" evidence="1">
    <location>
        <begin position="123"/>
        <end position="142"/>
    </location>
</feature>
<reference evidence="2 3" key="1">
    <citation type="journal article" date="2019" name="Sci. Rep.">
        <title>Colletotrichum shisoi sp. nov., an anthracnose pathogen of Perilla frutescens in Japan: molecular phylogenetic, morphological and genomic evidence.</title>
        <authorList>
            <person name="Gan P."/>
            <person name="Tsushima A."/>
            <person name="Hiroyama R."/>
            <person name="Narusaka M."/>
            <person name="Takano Y."/>
            <person name="Narusaka Y."/>
            <person name="Kawaradani M."/>
            <person name="Damm U."/>
            <person name="Shirasu K."/>
        </authorList>
    </citation>
    <scope>NUCLEOTIDE SEQUENCE [LARGE SCALE GENOMIC DNA]</scope>
    <source>
        <strain evidence="2 3">PG-2018a</strain>
    </source>
</reference>
<organism evidence="2 3">
    <name type="scientific">Colletotrichum shisoi</name>
    <dbReference type="NCBI Taxonomy" id="2078593"/>
    <lineage>
        <taxon>Eukaryota</taxon>
        <taxon>Fungi</taxon>
        <taxon>Dikarya</taxon>
        <taxon>Ascomycota</taxon>
        <taxon>Pezizomycotina</taxon>
        <taxon>Sordariomycetes</taxon>
        <taxon>Hypocreomycetidae</taxon>
        <taxon>Glomerellales</taxon>
        <taxon>Glomerellaceae</taxon>
        <taxon>Colletotrichum</taxon>
        <taxon>Colletotrichum destructivum species complex</taxon>
    </lineage>
</organism>
<keyword evidence="1" id="KW-0812">Transmembrane</keyword>
<keyword evidence="3" id="KW-1185">Reference proteome</keyword>